<evidence type="ECO:0000313" key="9">
    <source>
        <dbReference type="Proteomes" id="UP000319213"/>
    </source>
</evidence>
<evidence type="ECO:0000256" key="5">
    <source>
        <dbReference type="ARBA" id="ARBA00023163"/>
    </source>
</evidence>
<dbReference type="InterPro" id="IPR013249">
    <property type="entry name" value="RNA_pol_sigma70_r4_t2"/>
</dbReference>
<comment type="caution">
    <text evidence="8">The sequence shown here is derived from an EMBL/GenBank/DDBJ whole genome shotgun (WGS) entry which is preliminary data.</text>
</comment>
<dbReference type="GO" id="GO:0016987">
    <property type="term" value="F:sigma factor activity"/>
    <property type="evidence" value="ECO:0007669"/>
    <property type="project" value="UniProtKB-KW"/>
</dbReference>
<dbReference type="Pfam" id="PF08281">
    <property type="entry name" value="Sigma70_r4_2"/>
    <property type="match status" value="1"/>
</dbReference>
<dbReference type="InterPro" id="IPR007627">
    <property type="entry name" value="RNA_pol_sigma70_r2"/>
</dbReference>
<accession>A0A543J0K7</accession>
<keyword evidence="3" id="KW-0731">Sigma factor</keyword>
<dbReference type="Pfam" id="PF04542">
    <property type="entry name" value="Sigma70_r2"/>
    <property type="match status" value="1"/>
</dbReference>
<dbReference type="InterPro" id="IPR036388">
    <property type="entry name" value="WH-like_DNA-bd_sf"/>
</dbReference>
<dbReference type="CDD" id="cd06171">
    <property type="entry name" value="Sigma70_r4"/>
    <property type="match status" value="1"/>
</dbReference>
<dbReference type="Gene3D" id="1.10.1740.10">
    <property type="match status" value="1"/>
</dbReference>
<keyword evidence="4" id="KW-0238">DNA-binding</keyword>
<evidence type="ECO:0000256" key="4">
    <source>
        <dbReference type="ARBA" id="ARBA00023125"/>
    </source>
</evidence>
<dbReference type="Gene3D" id="1.10.10.10">
    <property type="entry name" value="Winged helix-like DNA-binding domain superfamily/Winged helix DNA-binding domain"/>
    <property type="match status" value="1"/>
</dbReference>
<gene>
    <name evidence="8" type="ORF">FHX40_3077</name>
</gene>
<comment type="similarity">
    <text evidence="1">Belongs to the sigma-70 factor family. ECF subfamily.</text>
</comment>
<evidence type="ECO:0000259" key="7">
    <source>
        <dbReference type="Pfam" id="PF08281"/>
    </source>
</evidence>
<proteinExistence type="inferred from homology"/>
<reference evidence="8 9" key="1">
    <citation type="submission" date="2019-06" db="EMBL/GenBank/DDBJ databases">
        <title>Sequencing the genomes of 1000 actinobacteria strains.</title>
        <authorList>
            <person name="Klenk H.-P."/>
        </authorList>
    </citation>
    <scope>NUCLEOTIDE SEQUENCE [LARGE SCALE GENOMIC DNA]</scope>
    <source>
        <strain evidence="8 9">DSM 43186</strain>
    </source>
</reference>
<dbReference type="PANTHER" id="PTHR43133:SF8">
    <property type="entry name" value="RNA POLYMERASE SIGMA FACTOR HI_1459-RELATED"/>
    <property type="match status" value="1"/>
</dbReference>
<feature type="domain" description="RNA polymerase sigma factor 70 region 4 type 2" evidence="7">
    <location>
        <begin position="110"/>
        <end position="161"/>
    </location>
</feature>
<dbReference type="InterPro" id="IPR039425">
    <property type="entry name" value="RNA_pol_sigma-70-like"/>
</dbReference>
<sequence>MDPPNRKARFAEMYLAHYADVLAYIRRRTDSPHDAADALAETFTIAWRRLDDIPDGPRTRLWLYGVARRVLANGRRAETRRSELVERLGAELAGWAARSPDPAEAADRTEVRAAFRRLRPADREVLALVSWEGLSHDEIAVVLGCSRATVRLRLHRARKRLAKELRAAGLDVSRYGARAVALSEGKA</sequence>
<dbReference type="InterPro" id="IPR014284">
    <property type="entry name" value="RNA_pol_sigma-70_dom"/>
</dbReference>
<dbReference type="GO" id="GO:0006352">
    <property type="term" value="P:DNA-templated transcription initiation"/>
    <property type="evidence" value="ECO:0007669"/>
    <property type="project" value="InterPro"/>
</dbReference>
<name>A0A543J0K7_9ACTN</name>
<dbReference type="SUPFAM" id="SSF88946">
    <property type="entry name" value="Sigma2 domain of RNA polymerase sigma factors"/>
    <property type="match status" value="1"/>
</dbReference>
<evidence type="ECO:0000256" key="1">
    <source>
        <dbReference type="ARBA" id="ARBA00010641"/>
    </source>
</evidence>
<organism evidence="8 9">
    <name type="scientific">Thermopolyspora flexuosa</name>
    <dbReference type="NCBI Taxonomy" id="103836"/>
    <lineage>
        <taxon>Bacteria</taxon>
        <taxon>Bacillati</taxon>
        <taxon>Actinomycetota</taxon>
        <taxon>Actinomycetes</taxon>
        <taxon>Streptosporangiales</taxon>
        <taxon>Streptosporangiaceae</taxon>
        <taxon>Thermopolyspora</taxon>
    </lineage>
</organism>
<evidence type="ECO:0000259" key="6">
    <source>
        <dbReference type="Pfam" id="PF04542"/>
    </source>
</evidence>
<dbReference type="EMBL" id="VFPQ01000001">
    <property type="protein sequence ID" value="TQM76343.1"/>
    <property type="molecule type" value="Genomic_DNA"/>
</dbReference>
<dbReference type="InterPro" id="IPR013325">
    <property type="entry name" value="RNA_pol_sigma_r2"/>
</dbReference>
<dbReference type="NCBIfam" id="TIGR02937">
    <property type="entry name" value="sigma70-ECF"/>
    <property type="match status" value="1"/>
</dbReference>
<dbReference type="AlphaFoldDB" id="A0A543J0K7"/>
<dbReference type="OrthoDB" id="4184921at2"/>
<protein>
    <submittedName>
        <fullName evidence="8">RNA polymerase ECF family sigma subunit</fullName>
    </submittedName>
</protein>
<dbReference type="PANTHER" id="PTHR43133">
    <property type="entry name" value="RNA POLYMERASE ECF-TYPE SIGMA FACTO"/>
    <property type="match status" value="1"/>
</dbReference>
<evidence type="ECO:0000256" key="3">
    <source>
        <dbReference type="ARBA" id="ARBA00023082"/>
    </source>
</evidence>
<dbReference type="Proteomes" id="UP000319213">
    <property type="component" value="Unassembled WGS sequence"/>
</dbReference>
<evidence type="ECO:0000313" key="8">
    <source>
        <dbReference type="EMBL" id="TQM76343.1"/>
    </source>
</evidence>
<keyword evidence="2" id="KW-0805">Transcription regulation</keyword>
<dbReference type="SUPFAM" id="SSF88659">
    <property type="entry name" value="Sigma3 and sigma4 domains of RNA polymerase sigma factors"/>
    <property type="match status" value="1"/>
</dbReference>
<feature type="domain" description="RNA polymerase sigma-70 region 2" evidence="6">
    <location>
        <begin position="13"/>
        <end position="80"/>
    </location>
</feature>
<evidence type="ECO:0000256" key="2">
    <source>
        <dbReference type="ARBA" id="ARBA00023015"/>
    </source>
</evidence>
<keyword evidence="5" id="KW-0804">Transcription</keyword>
<dbReference type="InterPro" id="IPR013324">
    <property type="entry name" value="RNA_pol_sigma_r3/r4-like"/>
</dbReference>
<dbReference type="RefSeq" id="WP_142260236.1">
    <property type="nucleotide sequence ID" value="NZ_BMPV01000001.1"/>
</dbReference>
<keyword evidence="9" id="KW-1185">Reference proteome</keyword>
<dbReference type="GO" id="GO:0003677">
    <property type="term" value="F:DNA binding"/>
    <property type="evidence" value="ECO:0007669"/>
    <property type="project" value="UniProtKB-KW"/>
</dbReference>